<dbReference type="GO" id="GO:0004722">
    <property type="term" value="F:protein serine/threonine phosphatase activity"/>
    <property type="evidence" value="ECO:0007669"/>
    <property type="project" value="InterPro"/>
</dbReference>
<dbReference type="Proteomes" id="UP001162131">
    <property type="component" value="Unassembled WGS sequence"/>
</dbReference>
<accession>A0AAU9JSN9</accession>
<dbReference type="PROSITE" id="PS01032">
    <property type="entry name" value="PPM_1"/>
    <property type="match status" value="1"/>
</dbReference>
<dbReference type="EMBL" id="CAJZBQ010000036">
    <property type="protein sequence ID" value="CAG9324736.1"/>
    <property type="molecule type" value="Genomic_DNA"/>
</dbReference>
<evidence type="ECO:0000256" key="4">
    <source>
        <dbReference type="ARBA" id="ARBA00022912"/>
    </source>
</evidence>
<evidence type="ECO:0000313" key="9">
    <source>
        <dbReference type="Proteomes" id="UP001162131"/>
    </source>
</evidence>
<dbReference type="Pfam" id="PF00481">
    <property type="entry name" value="PP2C"/>
    <property type="match status" value="1"/>
</dbReference>
<dbReference type="GO" id="GO:0016020">
    <property type="term" value="C:membrane"/>
    <property type="evidence" value="ECO:0007669"/>
    <property type="project" value="UniProtKB-SubCell"/>
</dbReference>
<dbReference type="AlphaFoldDB" id="A0AAU9JSN9"/>
<sequence length="402" mass="44685">MYGNIRIHMNPKIFAQPNEEFRKLPTCFFNEKQDSSHLSVDKNQNLLSKSMSERYEMEKLPSISSRTSRESVNKSNTDLNLLFSHIKRARKREITKISTSYGARIIKAYAASTNSGLVKNCNEDKVTIVRNIVKPNSRALENWPQSAFFGIYDGHGGSLCAEFLRDNLHKFVINNPHFPSNPEEALKSGFLEAEQKFQCFAKMRENDKSGSCAIVVLIVGHTCYIANLGDSRALLSINHGERVEQLSKDHKPTDTIERSRILRAGGNLYNSLKQRNGTSKSGGVVRVIPGRLAVSRSFGDIHAKLPEFGGIPNVLISVPEITKFNISASSDFLILGSDGLFDKLNNREIVESICQSTRRLETHDLHSACGIAIEEVIKAAMDKNSLDNITGVIIAFGGLESI</sequence>
<dbReference type="PANTHER" id="PTHR47992">
    <property type="entry name" value="PROTEIN PHOSPHATASE"/>
    <property type="match status" value="1"/>
</dbReference>
<dbReference type="PROSITE" id="PS51746">
    <property type="entry name" value="PPM_2"/>
    <property type="match status" value="1"/>
</dbReference>
<comment type="similarity">
    <text evidence="6">Belongs to the PP2C family.</text>
</comment>
<dbReference type="Gene3D" id="3.60.40.10">
    <property type="entry name" value="PPM-type phosphatase domain"/>
    <property type="match status" value="1"/>
</dbReference>
<dbReference type="SMART" id="SM00331">
    <property type="entry name" value="PP2C_SIG"/>
    <property type="match status" value="1"/>
</dbReference>
<comment type="caution">
    <text evidence="8">The sequence shown here is derived from an EMBL/GenBank/DDBJ whole genome shotgun (WGS) entry which is preliminary data.</text>
</comment>
<dbReference type="InterPro" id="IPR036457">
    <property type="entry name" value="PPM-type-like_dom_sf"/>
</dbReference>
<name>A0AAU9JSN9_9CILI</name>
<dbReference type="InterPro" id="IPR001932">
    <property type="entry name" value="PPM-type_phosphatase-like_dom"/>
</dbReference>
<evidence type="ECO:0000256" key="2">
    <source>
        <dbReference type="ARBA" id="ARBA00022723"/>
    </source>
</evidence>
<dbReference type="CDD" id="cd00143">
    <property type="entry name" value="PP2Cc"/>
    <property type="match status" value="1"/>
</dbReference>
<dbReference type="SMART" id="SM00332">
    <property type="entry name" value="PP2Cc"/>
    <property type="match status" value="1"/>
</dbReference>
<dbReference type="InterPro" id="IPR015655">
    <property type="entry name" value="PP2C"/>
</dbReference>
<dbReference type="GO" id="GO:0046872">
    <property type="term" value="F:metal ion binding"/>
    <property type="evidence" value="ECO:0007669"/>
    <property type="project" value="UniProtKB-KW"/>
</dbReference>
<keyword evidence="5" id="KW-0472">Membrane</keyword>
<keyword evidence="4 6" id="KW-0904">Protein phosphatase</keyword>
<keyword evidence="3 6" id="KW-0378">Hydrolase</keyword>
<reference evidence="8" key="1">
    <citation type="submission" date="2021-09" db="EMBL/GenBank/DDBJ databases">
        <authorList>
            <consortium name="AG Swart"/>
            <person name="Singh M."/>
            <person name="Singh A."/>
            <person name="Seah K."/>
            <person name="Emmerich C."/>
        </authorList>
    </citation>
    <scope>NUCLEOTIDE SEQUENCE</scope>
    <source>
        <strain evidence="8">ATCC30299</strain>
    </source>
</reference>
<feature type="domain" description="PPM-type phosphatase" evidence="7">
    <location>
        <begin position="108"/>
        <end position="396"/>
    </location>
</feature>
<evidence type="ECO:0000256" key="6">
    <source>
        <dbReference type="RuleBase" id="RU003465"/>
    </source>
</evidence>
<keyword evidence="2" id="KW-0479">Metal-binding</keyword>
<evidence type="ECO:0000256" key="5">
    <source>
        <dbReference type="ARBA" id="ARBA00023136"/>
    </source>
</evidence>
<comment type="subcellular location">
    <subcellularLocation>
        <location evidence="1">Membrane</location>
        <topology evidence="1">Peripheral membrane protein</topology>
    </subcellularLocation>
</comment>
<organism evidence="8 9">
    <name type="scientific">Blepharisma stoltei</name>
    <dbReference type="NCBI Taxonomy" id="1481888"/>
    <lineage>
        <taxon>Eukaryota</taxon>
        <taxon>Sar</taxon>
        <taxon>Alveolata</taxon>
        <taxon>Ciliophora</taxon>
        <taxon>Postciliodesmatophora</taxon>
        <taxon>Heterotrichea</taxon>
        <taxon>Heterotrichida</taxon>
        <taxon>Blepharismidae</taxon>
        <taxon>Blepharisma</taxon>
    </lineage>
</organism>
<gene>
    <name evidence="8" type="ORF">BSTOLATCC_MIC36516</name>
</gene>
<evidence type="ECO:0000313" key="8">
    <source>
        <dbReference type="EMBL" id="CAG9324736.1"/>
    </source>
</evidence>
<evidence type="ECO:0000256" key="1">
    <source>
        <dbReference type="ARBA" id="ARBA00004170"/>
    </source>
</evidence>
<dbReference type="InterPro" id="IPR000222">
    <property type="entry name" value="PP2C_BS"/>
</dbReference>
<proteinExistence type="inferred from homology"/>
<dbReference type="SUPFAM" id="SSF81606">
    <property type="entry name" value="PP2C-like"/>
    <property type="match status" value="1"/>
</dbReference>
<protein>
    <recommendedName>
        <fullName evidence="7">PPM-type phosphatase domain-containing protein</fullName>
    </recommendedName>
</protein>
<evidence type="ECO:0000256" key="3">
    <source>
        <dbReference type="ARBA" id="ARBA00022801"/>
    </source>
</evidence>
<keyword evidence="9" id="KW-1185">Reference proteome</keyword>
<evidence type="ECO:0000259" key="7">
    <source>
        <dbReference type="PROSITE" id="PS51746"/>
    </source>
</evidence>